<dbReference type="SUPFAM" id="SSF46785">
    <property type="entry name" value="Winged helix' DNA-binding domain"/>
    <property type="match status" value="1"/>
</dbReference>
<dbReference type="InterPro" id="IPR036390">
    <property type="entry name" value="WH_DNA-bd_sf"/>
</dbReference>
<dbReference type="RefSeq" id="WP_144704115.1">
    <property type="nucleotide sequence ID" value="NZ_VNJJ01000009.1"/>
</dbReference>
<protein>
    <submittedName>
        <fullName evidence="1">Helix-turn-helix domain-containing protein</fullName>
    </submittedName>
</protein>
<evidence type="ECO:0000313" key="1">
    <source>
        <dbReference type="EMBL" id="TVX98286.1"/>
    </source>
</evidence>
<organism evidence="1 2">
    <name type="scientific">Cohnella terricola</name>
    <dbReference type="NCBI Taxonomy" id="1289167"/>
    <lineage>
        <taxon>Bacteria</taxon>
        <taxon>Bacillati</taxon>
        <taxon>Bacillota</taxon>
        <taxon>Bacilli</taxon>
        <taxon>Bacillales</taxon>
        <taxon>Paenibacillaceae</taxon>
        <taxon>Cohnella</taxon>
    </lineage>
</organism>
<comment type="caution">
    <text evidence="1">The sequence shown here is derived from an EMBL/GenBank/DDBJ whole genome shotgun (WGS) entry which is preliminary data.</text>
</comment>
<proteinExistence type="predicted"/>
<dbReference type="OrthoDB" id="2677830at2"/>
<name>A0A559JEJ3_9BACL</name>
<dbReference type="AlphaFoldDB" id="A0A559JEJ3"/>
<reference evidence="1 2" key="1">
    <citation type="submission" date="2019-07" db="EMBL/GenBank/DDBJ databases">
        <authorList>
            <person name="Kim J."/>
        </authorList>
    </citation>
    <scope>NUCLEOTIDE SEQUENCE [LARGE SCALE GENOMIC DNA]</scope>
    <source>
        <strain evidence="1 2">G13</strain>
    </source>
</reference>
<sequence length="225" mass="26472">MVETADPKFEFAYEKWLDKHIKMDSGERKRKLAKGIGYAQKMFLFKIWWPLFRNLNEMIPEFEVRDFKDGYRYLDFAWQLNMANVAIEIDGFGPHWRNVDRWQFADHLRRQNDLILDDWIVLRFSYDEIMEHPRKCQQTIMQAKGKWGHVPHPPSSANDPIDRAILDYAAHADGPFSPAEAAERLGWNRVTIVRRAKDLSAAGKLIPAVPGKQRNRRYILNSSDQ</sequence>
<keyword evidence="2" id="KW-1185">Reference proteome</keyword>
<dbReference type="EMBL" id="VNJJ01000009">
    <property type="protein sequence ID" value="TVX98286.1"/>
    <property type="molecule type" value="Genomic_DNA"/>
</dbReference>
<dbReference type="Gene3D" id="3.40.960.10">
    <property type="entry name" value="VSR Endonuclease"/>
    <property type="match status" value="1"/>
</dbReference>
<dbReference type="Proteomes" id="UP000316330">
    <property type="component" value="Unassembled WGS sequence"/>
</dbReference>
<evidence type="ECO:0000313" key="2">
    <source>
        <dbReference type="Proteomes" id="UP000316330"/>
    </source>
</evidence>
<gene>
    <name evidence="1" type="ORF">FPZ45_16440</name>
</gene>
<accession>A0A559JEJ3</accession>